<protein>
    <submittedName>
        <fullName evidence="1">12235_t:CDS:1</fullName>
    </submittedName>
</protein>
<feature type="non-terminal residue" evidence="1">
    <location>
        <position position="69"/>
    </location>
</feature>
<organism evidence="1 2">
    <name type="scientific">Funneliformis geosporum</name>
    <dbReference type="NCBI Taxonomy" id="1117311"/>
    <lineage>
        <taxon>Eukaryota</taxon>
        <taxon>Fungi</taxon>
        <taxon>Fungi incertae sedis</taxon>
        <taxon>Mucoromycota</taxon>
        <taxon>Glomeromycotina</taxon>
        <taxon>Glomeromycetes</taxon>
        <taxon>Glomerales</taxon>
        <taxon>Glomeraceae</taxon>
        <taxon>Funneliformis</taxon>
    </lineage>
</organism>
<dbReference type="OrthoDB" id="2427034at2759"/>
<feature type="non-terminal residue" evidence="1">
    <location>
        <position position="1"/>
    </location>
</feature>
<dbReference type="EMBL" id="CAMKVN010011158">
    <property type="protein sequence ID" value="CAI2194610.1"/>
    <property type="molecule type" value="Genomic_DNA"/>
</dbReference>
<dbReference type="Proteomes" id="UP001153678">
    <property type="component" value="Unassembled WGS sequence"/>
</dbReference>
<keyword evidence="2" id="KW-1185">Reference proteome</keyword>
<accession>A0A9W4T783</accession>
<sequence>QHWHYTYRQCHRNRQNQGQNHRRGRAQTIHTTELNLDNINELWSVSSDIILIASFLDPRFKNFEWCNSQ</sequence>
<evidence type="ECO:0000313" key="1">
    <source>
        <dbReference type="EMBL" id="CAI2194610.1"/>
    </source>
</evidence>
<reference evidence="1" key="1">
    <citation type="submission" date="2022-08" db="EMBL/GenBank/DDBJ databases">
        <authorList>
            <person name="Kallberg Y."/>
            <person name="Tangrot J."/>
            <person name="Rosling A."/>
        </authorList>
    </citation>
    <scope>NUCLEOTIDE SEQUENCE</scope>
    <source>
        <strain evidence="1">Wild A</strain>
    </source>
</reference>
<evidence type="ECO:0000313" key="2">
    <source>
        <dbReference type="Proteomes" id="UP001153678"/>
    </source>
</evidence>
<dbReference type="AlphaFoldDB" id="A0A9W4T783"/>
<comment type="caution">
    <text evidence="1">The sequence shown here is derived from an EMBL/GenBank/DDBJ whole genome shotgun (WGS) entry which is preliminary data.</text>
</comment>
<gene>
    <name evidence="1" type="ORF">FWILDA_LOCUS16662</name>
</gene>
<name>A0A9W4T783_9GLOM</name>
<proteinExistence type="predicted"/>